<dbReference type="EMBL" id="VZZK01000023">
    <property type="protein sequence ID" value="KAB1077182.1"/>
    <property type="molecule type" value="Genomic_DNA"/>
</dbReference>
<sequence length="1031" mass="112901">MFVLWAAHWFQRDYRGGQRKWEDLRDALALPLEGNEARRLTKFGLQIWGRPAVRNEAAHQWLRTLAVEGGFPAGALAEAEGWVGRYLARVVGALLTEETLTPEAAFAAAEAQGREAAGAYRQEIFYAVAADLAMAVVRLRHSVEADERARGMPVSAWLDATSPGWRDDLPITAGSRAAAQLVDGLMRAEALTVARGGLVGCERQLRRHSGFWRQAVKLGLDGHVSRDFAARFGGQTKRLRAYPAGLFARYTAGELALFEPPGDDEAGWRIRPSRTNSVVIGVPFTTPIETEIRQDGSPVVQTRWPGGEAVRSDLRVFEITAHAGSDECTLTLIGTGTGAYRPDAVALSVPKGWSVTGHADDASVARWDGETDDGRLLWRLVGRGIVRAPDGDVYCITTGQSGTRRDQLSLSGARPVGIESEEVDVELFAGAPTVHVREGTKARAPTSNEIRWRPAGERAWRPLRGGLSEGRIELAWREPETGFMRDRRRLFILAAGATLKHRREGDAVVYRPEDFNLATLTADDEDLTLERRDEIFVARFHQRPARRARLKIGIGESRPLAVSAPFPLGSGIAQWSGTQIRGGRSTNAPRLTLDELRECVAFGEGEQVLHARLLNRQGQSLPGGAVRWAFRDELPLHGVADDLAALLLPFADIDVSADLSFQYGVDHWRVRQFEIDQVSRSGLLVPIEGVWTDENLSLYGRPVTDPSTERLLGQSTPLDRFNRRPPKIPEDLTGTWLLYLRRGESVVARPSVASFGPSETASAAGLAAAAATPDFRAREGIILARMADIAAGYPDTAADVQWLATLCASLRGLPPASLDPLRLLATRPGAAARVALRAAETEREAVFALADGLSFTWCMVPWHAWARAADLERAAIQTKLEEALPQGAADLARSIVEDAAIKIAKVEPLLRWPLLAAGLLAPQHLDTRPRLLDAAQDHIRRYGDRVNEQGTRESLFRTELGSSLLPDFTRFDTTHLESLDAPCAAAAVAAGKAELASPAIRRIKSALRADPIYFNEAFDAHFVELHRNEHK</sequence>
<organism evidence="1 2">
    <name type="scientific">Methylobacterium soli</name>
    <dbReference type="NCBI Taxonomy" id="553447"/>
    <lineage>
        <taxon>Bacteria</taxon>
        <taxon>Pseudomonadati</taxon>
        <taxon>Pseudomonadota</taxon>
        <taxon>Alphaproteobacteria</taxon>
        <taxon>Hyphomicrobiales</taxon>
        <taxon>Methylobacteriaceae</taxon>
        <taxon>Methylobacterium</taxon>
    </lineage>
</organism>
<evidence type="ECO:0000313" key="1">
    <source>
        <dbReference type="EMBL" id="KAB1077182.1"/>
    </source>
</evidence>
<keyword evidence="2" id="KW-1185">Reference proteome</keyword>
<reference evidence="1 2" key="1">
    <citation type="submission" date="2019-09" db="EMBL/GenBank/DDBJ databases">
        <title>YIM 48816 draft genome.</title>
        <authorList>
            <person name="Jiang L."/>
        </authorList>
    </citation>
    <scope>NUCLEOTIDE SEQUENCE [LARGE SCALE GENOMIC DNA]</scope>
    <source>
        <strain evidence="1 2">YIM 48816</strain>
    </source>
</reference>
<name>A0A6L3SU92_9HYPH</name>
<dbReference type="NCBIfam" id="NF038336">
    <property type="entry name" value="YjiT_fam"/>
    <property type="match status" value="1"/>
</dbReference>
<gene>
    <name evidence="1" type="ORF">F6X53_20095</name>
</gene>
<protein>
    <submittedName>
        <fullName evidence="1">Uncharacterized protein</fullName>
    </submittedName>
</protein>
<dbReference type="Proteomes" id="UP000474159">
    <property type="component" value="Unassembled WGS sequence"/>
</dbReference>
<dbReference type="InterPro" id="IPR047879">
    <property type="entry name" value="YjiT"/>
</dbReference>
<comment type="caution">
    <text evidence="1">The sequence shown here is derived from an EMBL/GenBank/DDBJ whole genome shotgun (WGS) entry which is preliminary data.</text>
</comment>
<accession>A0A6L3SU92</accession>
<dbReference type="OrthoDB" id="7393676at2"/>
<dbReference type="AlphaFoldDB" id="A0A6L3SU92"/>
<proteinExistence type="predicted"/>
<evidence type="ECO:0000313" key="2">
    <source>
        <dbReference type="Proteomes" id="UP000474159"/>
    </source>
</evidence>